<name>A0ABX0PF45_9BURK</name>
<evidence type="ECO:0000313" key="6">
    <source>
        <dbReference type="Proteomes" id="UP000716322"/>
    </source>
</evidence>
<keyword evidence="1" id="KW-0805">Transcription regulation</keyword>
<dbReference type="PANTHER" id="PTHR43130">
    <property type="entry name" value="ARAC-FAMILY TRANSCRIPTIONAL REGULATOR"/>
    <property type="match status" value="1"/>
</dbReference>
<gene>
    <name evidence="5" type="ORF">HAV22_19050</name>
</gene>
<dbReference type="PROSITE" id="PS01124">
    <property type="entry name" value="HTH_ARAC_FAMILY_2"/>
    <property type="match status" value="1"/>
</dbReference>
<dbReference type="InterPro" id="IPR018062">
    <property type="entry name" value="HTH_AraC-typ_CS"/>
</dbReference>
<dbReference type="SUPFAM" id="SSF46689">
    <property type="entry name" value="Homeodomain-like"/>
    <property type="match status" value="2"/>
</dbReference>
<dbReference type="InterPro" id="IPR018060">
    <property type="entry name" value="HTH_AraC"/>
</dbReference>
<comment type="caution">
    <text evidence="5">The sequence shown here is derived from an EMBL/GenBank/DDBJ whole genome shotgun (WGS) entry which is preliminary data.</text>
</comment>
<dbReference type="InterPro" id="IPR052158">
    <property type="entry name" value="INH-QAR"/>
</dbReference>
<dbReference type="CDD" id="cd03137">
    <property type="entry name" value="GATase1_AraC_1"/>
    <property type="match status" value="1"/>
</dbReference>
<accession>A0ABX0PF45</accession>
<keyword evidence="3" id="KW-0804">Transcription</keyword>
<proteinExistence type="predicted"/>
<dbReference type="SUPFAM" id="SSF52317">
    <property type="entry name" value="Class I glutamine amidotransferase-like"/>
    <property type="match status" value="1"/>
</dbReference>
<dbReference type="PANTHER" id="PTHR43130:SF3">
    <property type="entry name" value="HTH-TYPE TRANSCRIPTIONAL REGULATOR RV1931C"/>
    <property type="match status" value="1"/>
</dbReference>
<evidence type="ECO:0000259" key="4">
    <source>
        <dbReference type="PROSITE" id="PS01124"/>
    </source>
</evidence>
<dbReference type="InterPro" id="IPR009057">
    <property type="entry name" value="Homeodomain-like_sf"/>
</dbReference>
<dbReference type="Proteomes" id="UP000716322">
    <property type="component" value="Unassembled WGS sequence"/>
</dbReference>
<dbReference type="InterPro" id="IPR002818">
    <property type="entry name" value="DJ-1/PfpI"/>
</dbReference>
<dbReference type="PROSITE" id="PS00041">
    <property type="entry name" value="HTH_ARAC_FAMILY_1"/>
    <property type="match status" value="1"/>
</dbReference>
<dbReference type="Gene3D" id="1.10.10.60">
    <property type="entry name" value="Homeodomain-like"/>
    <property type="match status" value="1"/>
</dbReference>
<evidence type="ECO:0000313" key="5">
    <source>
        <dbReference type="EMBL" id="NIA55737.1"/>
    </source>
</evidence>
<dbReference type="Gene3D" id="3.40.50.880">
    <property type="match status" value="1"/>
</dbReference>
<dbReference type="Pfam" id="PF01965">
    <property type="entry name" value="DJ-1_PfpI"/>
    <property type="match status" value="1"/>
</dbReference>
<sequence length="331" mass="34926">MPSRLRQVALLAFDGVQVLDVTGPAAVFGAANDAAVHLTGSPFYRLHILSPQGGHVTSNCGLALVTAPLAGLKPGALDTVLVAGGSKRGLQALAQDVAAQAWLRRACARARRYGSVCTGAFALAACGLLDGKRVATHWEATDILGRTYPGVEVDANALYVEDGRTWTSAGVTTGIDMCLALVARDLGDAVANAIARRLVLYARRPGYQSQFSTVLAAQEKADAPFAGLVDWIRAHLDDALDVASLAARAGMSPRTFHRRFTDAMGETPARFVETLRLDHARGLLQTTLALKSVAAQTGYPTPAQLSKAFARRFGVSPGLFRAMHRDGPATP</sequence>
<dbReference type="RefSeq" id="WP_166861223.1">
    <property type="nucleotide sequence ID" value="NZ_JAAQOM010000011.1"/>
</dbReference>
<protein>
    <submittedName>
        <fullName evidence="5">Helix-turn-helix domain-containing protein</fullName>
    </submittedName>
</protein>
<feature type="domain" description="HTH araC/xylS-type" evidence="4">
    <location>
        <begin position="226"/>
        <end position="323"/>
    </location>
</feature>
<evidence type="ECO:0000256" key="1">
    <source>
        <dbReference type="ARBA" id="ARBA00023015"/>
    </source>
</evidence>
<dbReference type="EMBL" id="JAAQOM010000011">
    <property type="protein sequence ID" value="NIA55737.1"/>
    <property type="molecule type" value="Genomic_DNA"/>
</dbReference>
<reference evidence="5 6" key="1">
    <citation type="submission" date="2020-03" db="EMBL/GenBank/DDBJ databases">
        <title>Genome sequence of strain Massilia sp. TW-1.</title>
        <authorList>
            <person name="Chaudhary D.K."/>
        </authorList>
    </citation>
    <scope>NUCLEOTIDE SEQUENCE [LARGE SCALE GENOMIC DNA]</scope>
    <source>
        <strain evidence="5 6">TW-1</strain>
    </source>
</reference>
<dbReference type="SMART" id="SM00342">
    <property type="entry name" value="HTH_ARAC"/>
    <property type="match status" value="1"/>
</dbReference>
<keyword evidence="2" id="KW-0238">DNA-binding</keyword>
<dbReference type="InterPro" id="IPR029062">
    <property type="entry name" value="Class_I_gatase-like"/>
</dbReference>
<organism evidence="5 6">
    <name type="scientific">Telluria antibiotica</name>
    <dbReference type="NCBI Taxonomy" id="2717319"/>
    <lineage>
        <taxon>Bacteria</taxon>
        <taxon>Pseudomonadati</taxon>
        <taxon>Pseudomonadota</taxon>
        <taxon>Betaproteobacteria</taxon>
        <taxon>Burkholderiales</taxon>
        <taxon>Oxalobacteraceae</taxon>
        <taxon>Telluria group</taxon>
        <taxon>Telluria</taxon>
    </lineage>
</organism>
<evidence type="ECO:0000256" key="2">
    <source>
        <dbReference type="ARBA" id="ARBA00023125"/>
    </source>
</evidence>
<dbReference type="Pfam" id="PF12833">
    <property type="entry name" value="HTH_18"/>
    <property type="match status" value="1"/>
</dbReference>
<keyword evidence="6" id="KW-1185">Reference proteome</keyword>
<evidence type="ECO:0000256" key="3">
    <source>
        <dbReference type="ARBA" id="ARBA00023163"/>
    </source>
</evidence>